<proteinExistence type="predicted"/>
<dbReference type="Pfam" id="PF01501">
    <property type="entry name" value="Glyco_transf_8"/>
    <property type="match status" value="1"/>
</dbReference>
<dbReference type="EMBL" id="JBHSNL010000001">
    <property type="protein sequence ID" value="MFC5544449.1"/>
    <property type="molecule type" value="Genomic_DNA"/>
</dbReference>
<evidence type="ECO:0000313" key="6">
    <source>
        <dbReference type="Proteomes" id="UP001596055"/>
    </source>
</evidence>
<gene>
    <name evidence="5" type="ORF">ACFPQA_05285</name>
</gene>
<keyword evidence="2" id="KW-0808">Transferase</keyword>
<comment type="caution">
    <text evidence="5">The sequence shown here is derived from an EMBL/GenBank/DDBJ whole genome shotgun (WGS) entry which is preliminary data.</text>
</comment>
<keyword evidence="6" id="KW-1185">Reference proteome</keyword>
<feature type="domain" description="DUF4422" evidence="4">
    <location>
        <begin position="6"/>
        <end position="245"/>
    </location>
</feature>
<evidence type="ECO:0000259" key="4">
    <source>
        <dbReference type="Pfam" id="PF14393"/>
    </source>
</evidence>
<dbReference type="RefSeq" id="WP_248154582.1">
    <property type="nucleotide sequence ID" value="NZ_JAKZAJ010000001.1"/>
</dbReference>
<evidence type="ECO:0000313" key="5">
    <source>
        <dbReference type="EMBL" id="MFC5544449.1"/>
    </source>
</evidence>
<dbReference type="SUPFAM" id="SSF53448">
    <property type="entry name" value="Nucleotide-diphospho-sugar transferases"/>
    <property type="match status" value="1"/>
</dbReference>
<keyword evidence="3" id="KW-0479">Metal-binding</keyword>
<keyword evidence="1" id="KW-0328">Glycosyltransferase</keyword>
<dbReference type="Pfam" id="PF14393">
    <property type="entry name" value="DUF4422"/>
    <property type="match status" value="1"/>
</dbReference>
<dbReference type="InterPro" id="IPR025536">
    <property type="entry name" value="DUF4422"/>
</dbReference>
<dbReference type="Proteomes" id="UP001596055">
    <property type="component" value="Unassembled WGS sequence"/>
</dbReference>
<dbReference type="InterPro" id="IPR050748">
    <property type="entry name" value="Glycosyltrans_8_dom-fam"/>
</dbReference>
<organism evidence="5 6">
    <name type="scientific">Marinobacter koreensis</name>
    <dbReference type="NCBI Taxonomy" id="335974"/>
    <lineage>
        <taxon>Bacteria</taxon>
        <taxon>Pseudomonadati</taxon>
        <taxon>Pseudomonadota</taxon>
        <taxon>Gammaproteobacteria</taxon>
        <taxon>Pseudomonadales</taxon>
        <taxon>Marinobacteraceae</taxon>
        <taxon>Marinobacter</taxon>
    </lineage>
</organism>
<dbReference type="Gene3D" id="3.90.550.10">
    <property type="entry name" value="Spore Coat Polysaccharide Biosynthesis Protein SpsA, Chain A"/>
    <property type="match status" value="1"/>
</dbReference>
<reference evidence="6" key="1">
    <citation type="journal article" date="2019" name="Int. J. Syst. Evol. Microbiol.">
        <title>The Global Catalogue of Microorganisms (GCM) 10K type strain sequencing project: providing services to taxonomists for standard genome sequencing and annotation.</title>
        <authorList>
            <consortium name="The Broad Institute Genomics Platform"/>
            <consortium name="The Broad Institute Genome Sequencing Center for Infectious Disease"/>
            <person name="Wu L."/>
            <person name="Ma J."/>
        </authorList>
    </citation>
    <scope>NUCLEOTIDE SEQUENCE [LARGE SCALE GENOMIC DNA]</scope>
    <source>
        <strain evidence="6">CGMCC 4.1799</strain>
    </source>
</reference>
<name>A0ABW0RJR5_9GAMM</name>
<dbReference type="InterPro" id="IPR002495">
    <property type="entry name" value="Glyco_trans_8"/>
</dbReference>
<dbReference type="CDD" id="cd04194">
    <property type="entry name" value="GT8_A4GalT_like"/>
    <property type="match status" value="1"/>
</dbReference>
<evidence type="ECO:0000256" key="1">
    <source>
        <dbReference type="ARBA" id="ARBA00022676"/>
    </source>
</evidence>
<evidence type="ECO:0000256" key="3">
    <source>
        <dbReference type="ARBA" id="ARBA00022723"/>
    </source>
</evidence>
<protein>
    <submittedName>
        <fullName evidence="5">DUF4422 domain-containing protein</fullName>
    </submittedName>
</protein>
<evidence type="ECO:0000256" key="2">
    <source>
        <dbReference type="ARBA" id="ARBA00022679"/>
    </source>
</evidence>
<accession>A0ABW0RJR5</accession>
<sequence length="637" mass="75108">MSKSVKIFTCHHKESAFLKDAVFQPIHVGKANNPNDIGCPGDDTGDNISFKNPYYCELTAHYWMWKNAGENDYLGLMHYRRHLSFQTETELQEDNWGVVVDKEINDAYQKKHGLNEQAIKSLLTQHDVLLPKQWDVRKAGSRDNYDHYRKSQDLFIEDYQAAIDVLLKQHPEYYGAVKEYNESPFGYYTNMFVMKRRIFEQYSEWLFGIMRELEEVISLQNYTQQQCRVFGHISERLLGIYFTHHKNEWVIKELQRTFVQKESFNGGVKPWFSSKNHPIVICFDNNYAHSGGALIQSIVNNASSDKNYDILILENGVSLRNKERLLKLVESRQNVYLRFFNVNAFDEIKHVHTRAHFSPATYARLFIPKIFVEQSKVLFIDADTVVNDDVAKLFQTELGDNLIAAVKDIVMEGFVRFRAISDHHTGALEAGEYLRKYLGMRNPDDYFQAGLILFNLEKMREEDTYSRLIKVLTEKVYWFLDQDIMNKVFEGRVHFLPLNWNVFHGNGNTYEFFPGLKFSTFSRFLEARRAPSMVHFAGDQKPWDNPGVDFAELYWAALGETPWYEERVKNLISKRLRDSNVHHESPVVRLSKEERFRRFLKPYVKNVLPVGSKRLKYASKYYFRALFFYRRIFDFLK</sequence>
<dbReference type="InterPro" id="IPR029044">
    <property type="entry name" value="Nucleotide-diphossugar_trans"/>
</dbReference>
<dbReference type="PANTHER" id="PTHR13778">
    <property type="entry name" value="GLYCOSYLTRANSFERASE 8 DOMAIN-CONTAINING PROTEIN"/>
    <property type="match status" value="1"/>
</dbReference>
<dbReference type="PANTHER" id="PTHR13778:SF47">
    <property type="entry name" value="LIPOPOLYSACCHARIDE 1,3-GALACTOSYLTRANSFERASE"/>
    <property type="match status" value="1"/>
</dbReference>